<evidence type="ECO:0000313" key="3">
    <source>
        <dbReference type="EMBL" id="GAI76568.1"/>
    </source>
</evidence>
<dbReference type="GO" id="GO:0030388">
    <property type="term" value="P:fructose 1,6-bisphosphate metabolic process"/>
    <property type="evidence" value="ECO:0007669"/>
    <property type="project" value="TreeGrafter"/>
</dbReference>
<dbReference type="GO" id="GO:0005986">
    <property type="term" value="P:sucrose biosynthetic process"/>
    <property type="evidence" value="ECO:0007669"/>
    <property type="project" value="TreeGrafter"/>
</dbReference>
<dbReference type="GO" id="GO:0042132">
    <property type="term" value="F:fructose 1,6-bisphosphate 1-phosphatase activity"/>
    <property type="evidence" value="ECO:0007669"/>
    <property type="project" value="TreeGrafter"/>
</dbReference>
<dbReference type="InterPro" id="IPR000146">
    <property type="entry name" value="FBPase_class-1"/>
</dbReference>
<dbReference type="GO" id="GO:0006094">
    <property type="term" value="P:gluconeogenesis"/>
    <property type="evidence" value="ECO:0007669"/>
    <property type="project" value="TreeGrafter"/>
</dbReference>
<feature type="domain" description="Fructose-1-6-bisphosphatase class 1 C-terminal" evidence="2">
    <location>
        <begin position="180"/>
        <end position="260"/>
    </location>
</feature>
<dbReference type="Gene3D" id="3.30.540.10">
    <property type="entry name" value="Fructose-1,6-Bisphosphatase, subunit A, domain 1"/>
    <property type="match status" value="1"/>
</dbReference>
<accession>X1R7Q3</accession>
<dbReference type="GO" id="GO:0005737">
    <property type="term" value="C:cytoplasm"/>
    <property type="evidence" value="ECO:0007669"/>
    <property type="project" value="TreeGrafter"/>
</dbReference>
<dbReference type="SUPFAM" id="SSF56655">
    <property type="entry name" value="Carbohydrate phosphatase"/>
    <property type="match status" value="1"/>
</dbReference>
<sequence length="324" mass="36403">MSYCLLMTEKHYSTFEEYLNNIESNSLRDLISELVQLSLEVKEQILSFMTGDSDYSGSINVSGDEQLSLDVASHELFLQKLPKNLYYLLLGEETTPENITEGTGEYIVLGDFIDGSSIVRSRGPGGIVNIIDKSGKIQAALTTSYIVFTRFDLATEAGYIQFIHDGSNFRVLKDNLNISPSKKPVYGFGGSYDQYSKPQKQFTDGVSKKAKLRYGGCLVQDMNNIFDKTGVFGYFAPKLRLVYEILPYLYILSKIGGKGCYITKENKSVTLTEAPLLDVDKLTDMEYLHRKVGFVGGSKDLVYIWLDITSIENSYLPPEEKEEN</sequence>
<dbReference type="EMBL" id="BARW01006489">
    <property type="protein sequence ID" value="GAI76568.1"/>
    <property type="molecule type" value="Genomic_DNA"/>
</dbReference>
<evidence type="ECO:0000259" key="2">
    <source>
        <dbReference type="Pfam" id="PF18913"/>
    </source>
</evidence>
<comment type="caution">
    <text evidence="3">The sequence shown here is derived from an EMBL/GenBank/DDBJ whole genome shotgun (WGS) entry which is preliminary data.</text>
</comment>
<proteinExistence type="predicted"/>
<dbReference type="Pfam" id="PF18913">
    <property type="entry name" value="FBPase_C"/>
    <property type="match status" value="1"/>
</dbReference>
<dbReference type="GO" id="GO:0006002">
    <property type="term" value="P:fructose 6-phosphate metabolic process"/>
    <property type="evidence" value="ECO:0007669"/>
    <property type="project" value="TreeGrafter"/>
</dbReference>
<dbReference type="AlphaFoldDB" id="X1R7Q3"/>
<dbReference type="PANTHER" id="PTHR11556:SF35">
    <property type="entry name" value="SEDOHEPTULOSE-1,7-BISPHOSPHATASE, CHLOROPLASTIC"/>
    <property type="match status" value="1"/>
</dbReference>
<dbReference type="InterPro" id="IPR044015">
    <property type="entry name" value="FBPase_C_dom"/>
</dbReference>
<evidence type="ECO:0000256" key="1">
    <source>
        <dbReference type="ARBA" id="ARBA00024331"/>
    </source>
</evidence>
<gene>
    <name evidence="3" type="ORF">S12H4_13626</name>
</gene>
<comment type="pathway">
    <text evidence="1">Carbohydrate biosynthesis.</text>
</comment>
<organism evidence="3">
    <name type="scientific">marine sediment metagenome</name>
    <dbReference type="NCBI Taxonomy" id="412755"/>
    <lineage>
        <taxon>unclassified sequences</taxon>
        <taxon>metagenomes</taxon>
        <taxon>ecological metagenomes</taxon>
    </lineage>
</organism>
<protein>
    <recommendedName>
        <fullName evidence="2">Fructose-1-6-bisphosphatase class 1 C-terminal domain-containing protein</fullName>
    </recommendedName>
</protein>
<dbReference type="GO" id="GO:0006000">
    <property type="term" value="P:fructose metabolic process"/>
    <property type="evidence" value="ECO:0007669"/>
    <property type="project" value="TreeGrafter"/>
</dbReference>
<name>X1R7Q3_9ZZZZ</name>
<reference evidence="3" key="1">
    <citation type="journal article" date="2014" name="Front. Microbiol.">
        <title>High frequency of phylogenetically diverse reductive dehalogenase-homologous genes in deep subseafloor sedimentary metagenomes.</title>
        <authorList>
            <person name="Kawai M."/>
            <person name="Futagami T."/>
            <person name="Toyoda A."/>
            <person name="Takaki Y."/>
            <person name="Nishi S."/>
            <person name="Hori S."/>
            <person name="Arai W."/>
            <person name="Tsubouchi T."/>
            <person name="Morono Y."/>
            <person name="Uchiyama I."/>
            <person name="Ito T."/>
            <person name="Fujiyama A."/>
            <person name="Inagaki F."/>
            <person name="Takami H."/>
        </authorList>
    </citation>
    <scope>NUCLEOTIDE SEQUENCE</scope>
    <source>
        <strain evidence="3">Expedition CK06-06</strain>
    </source>
</reference>
<dbReference type="PANTHER" id="PTHR11556">
    <property type="entry name" value="FRUCTOSE-1,6-BISPHOSPHATASE-RELATED"/>
    <property type="match status" value="1"/>
</dbReference>
<dbReference type="Gene3D" id="3.40.190.80">
    <property type="match status" value="1"/>
</dbReference>